<name>A0A2N5XY64_9GAMM</name>
<dbReference type="InterPro" id="IPR058248">
    <property type="entry name" value="Lxx211020-like"/>
</dbReference>
<dbReference type="RefSeq" id="WP_101522827.1">
    <property type="nucleotide sequence ID" value="NZ_PKLZ01000017.1"/>
</dbReference>
<dbReference type="Pfam" id="PF04314">
    <property type="entry name" value="PCuAC"/>
    <property type="match status" value="1"/>
</dbReference>
<reference evidence="3" key="1">
    <citation type="submission" date="2017-11" db="EMBL/GenBank/DDBJ databases">
        <title>The draft genome sequence of Chromatocurvus sp. F02.</title>
        <authorList>
            <person name="Du Z.-J."/>
            <person name="Chang Y.-Q."/>
        </authorList>
    </citation>
    <scope>NUCLEOTIDE SEQUENCE [LARGE SCALE GENOMIC DNA]</scope>
    <source>
        <strain evidence="3">F02</strain>
    </source>
</reference>
<gene>
    <name evidence="2" type="ORF">CWI75_17520</name>
</gene>
<feature type="chain" id="PRO_5014678829" description="Copper chaperone PCu(A)C" evidence="1">
    <location>
        <begin position="23"/>
        <end position="153"/>
    </location>
</feature>
<dbReference type="InterPro" id="IPR007410">
    <property type="entry name" value="LpqE-like"/>
</dbReference>
<dbReference type="PANTHER" id="PTHR36302">
    <property type="entry name" value="BLR7088 PROTEIN"/>
    <property type="match status" value="1"/>
</dbReference>
<dbReference type="PANTHER" id="PTHR36302:SF1">
    <property type="entry name" value="COPPER CHAPERONE PCU(A)C"/>
    <property type="match status" value="1"/>
</dbReference>
<evidence type="ECO:0000313" key="2">
    <source>
        <dbReference type="EMBL" id="PLW81081.1"/>
    </source>
</evidence>
<dbReference type="Proteomes" id="UP000234845">
    <property type="component" value="Unassembled WGS sequence"/>
</dbReference>
<dbReference type="InterPro" id="IPR036182">
    <property type="entry name" value="PCuAC_sf"/>
</dbReference>
<sequence length="153" mass="16428">MKPVLHLVCCVIGLLLATTVHASGETTVELENAWVRILPPTQKNTAAYLTVRNTGETAVRMTGASADLAERVELHDSVQVEGMQRMQQQAFVDVPAGGQVQFAPGGLHLMLLGLARMPAAGETIQLCLQLESQTLCTEAEARKSAGQATHHHH</sequence>
<accession>A0A2N5XY64</accession>
<keyword evidence="1" id="KW-0732">Signal</keyword>
<protein>
    <recommendedName>
        <fullName evidence="4">Copper chaperone PCu(A)C</fullName>
    </recommendedName>
</protein>
<dbReference type="EMBL" id="PKLZ01000017">
    <property type="protein sequence ID" value="PLW81081.1"/>
    <property type="molecule type" value="Genomic_DNA"/>
</dbReference>
<feature type="signal peptide" evidence="1">
    <location>
        <begin position="1"/>
        <end position="22"/>
    </location>
</feature>
<dbReference type="SUPFAM" id="SSF110087">
    <property type="entry name" value="DR1885-like metal-binding protein"/>
    <property type="match status" value="1"/>
</dbReference>
<dbReference type="Gene3D" id="2.60.40.1890">
    <property type="entry name" value="PCu(A)C copper chaperone"/>
    <property type="match status" value="1"/>
</dbReference>
<evidence type="ECO:0000256" key="1">
    <source>
        <dbReference type="SAM" id="SignalP"/>
    </source>
</evidence>
<dbReference type="AlphaFoldDB" id="A0A2N5XY64"/>
<organism evidence="2 3">
    <name type="scientific">Kineobactrum sediminis</name>
    <dbReference type="NCBI Taxonomy" id="1905677"/>
    <lineage>
        <taxon>Bacteria</taxon>
        <taxon>Pseudomonadati</taxon>
        <taxon>Pseudomonadota</taxon>
        <taxon>Gammaproteobacteria</taxon>
        <taxon>Cellvibrionales</taxon>
        <taxon>Halieaceae</taxon>
        <taxon>Kineobactrum</taxon>
    </lineage>
</organism>
<dbReference type="OrthoDB" id="9796962at2"/>
<comment type="caution">
    <text evidence="2">The sequence shown here is derived from an EMBL/GenBank/DDBJ whole genome shotgun (WGS) entry which is preliminary data.</text>
</comment>
<proteinExistence type="predicted"/>
<keyword evidence="3" id="KW-1185">Reference proteome</keyword>
<evidence type="ECO:0008006" key="4">
    <source>
        <dbReference type="Google" id="ProtNLM"/>
    </source>
</evidence>
<evidence type="ECO:0000313" key="3">
    <source>
        <dbReference type="Proteomes" id="UP000234845"/>
    </source>
</evidence>